<accession>B0EJ41</accession>
<dbReference type="OMA" id="VISSMGH"/>
<sequence length="109" mass="12037">MQNTSSEISNDLSTPQIGLTNVTSITLDAQILKKKRMNYIKYNGTTNVPFLPPTGKLIIVIGSVSTTVQVNPSSSVPYGSYSLYAPSVISSMGHFELRFYTKFKQLKNK</sequence>
<dbReference type="KEGG" id="edi:EDI_137210"/>
<dbReference type="AlphaFoldDB" id="B0EJ41"/>
<gene>
    <name evidence="1" type="ORF">EDI_137210</name>
</gene>
<dbReference type="Proteomes" id="UP000008076">
    <property type="component" value="Unassembled WGS sequence"/>
</dbReference>
<keyword evidence="2" id="KW-1185">Reference proteome</keyword>
<protein>
    <submittedName>
        <fullName evidence="1">Uncharacterized protein</fullName>
    </submittedName>
</protein>
<reference evidence="2" key="1">
    <citation type="submission" date="2007-12" db="EMBL/GenBank/DDBJ databases">
        <title>Annotation of Entamoeba dispar SAW760.</title>
        <authorList>
            <person name="Lorenzi H."/>
            <person name="Inman J."/>
            <person name="Schobel S."/>
            <person name="Amedeo P."/>
            <person name="Caler E."/>
        </authorList>
    </citation>
    <scope>NUCLEOTIDE SEQUENCE [LARGE SCALE GENOMIC DNA]</scope>
    <source>
        <strain evidence="2">ATCC PRA-260 / SAW760</strain>
    </source>
</reference>
<dbReference type="RefSeq" id="XP_001738228.1">
    <property type="nucleotide sequence ID" value="XM_001738176.1"/>
</dbReference>
<evidence type="ECO:0000313" key="2">
    <source>
        <dbReference type="Proteomes" id="UP000008076"/>
    </source>
</evidence>
<evidence type="ECO:0000313" key="1">
    <source>
        <dbReference type="EMBL" id="EDR25457.1"/>
    </source>
</evidence>
<dbReference type="VEuPathDB" id="AmoebaDB:EDI_137210"/>
<proteinExistence type="predicted"/>
<dbReference type="OrthoDB" id="10509578at2759"/>
<organism evidence="2">
    <name type="scientific">Entamoeba dispar (strain ATCC PRA-260 / SAW760)</name>
    <dbReference type="NCBI Taxonomy" id="370354"/>
    <lineage>
        <taxon>Eukaryota</taxon>
        <taxon>Amoebozoa</taxon>
        <taxon>Evosea</taxon>
        <taxon>Archamoebae</taxon>
        <taxon>Mastigamoebida</taxon>
        <taxon>Entamoebidae</taxon>
        <taxon>Entamoeba</taxon>
    </lineage>
</organism>
<dbReference type="EMBL" id="DS549525">
    <property type="protein sequence ID" value="EDR25457.1"/>
    <property type="molecule type" value="Genomic_DNA"/>
</dbReference>
<dbReference type="GeneID" id="5883297"/>
<name>B0EJ41_ENTDS</name>